<accession>A0ABQ6H7R6</accession>
<comment type="catalytic activity">
    <reaction evidence="2">
        <text>a 3'-end 2',3'-cyclophospho-ribonucleotide-RNA + H2O = a 3'-end 2'-phospho-ribonucleotide-RNA + H(+)</text>
        <dbReference type="Rhea" id="RHEA:11828"/>
        <dbReference type="Rhea" id="RHEA-COMP:10464"/>
        <dbReference type="Rhea" id="RHEA-COMP:17353"/>
        <dbReference type="ChEBI" id="CHEBI:15377"/>
        <dbReference type="ChEBI" id="CHEBI:15378"/>
        <dbReference type="ChEBI" id="CHEBI:83064"/>
        <dbReference type="ChEBI" id="CHEBI:173113"/>
        <dbReference type="EC" id="3.1.4.58"/>
    </reaction>
</comment>
<dbReference type="PANTHER" id="PTHR35561:SF1">
    <property type="entry name" value="RNA 2',3'-CYCLIC PHOSPHODIESTERASE"/>
    <property type="match status" value="1"/>
</dbReference>
<comment type="caution">
    <text evidence="2">Lacks conserved residue(s) required for the propagation of feature annotation.</text>
</comment>
<dbReference type="PANTHER" id="PTHR35561">
    <property type="entry name" value="RNA 2',3'-CYCLIC PHOSPHODIESTERASE"/>
    <property type="match status" value="1"/>
</dbReference>
<evidence type="ECO:0000259" key="3">
    <source>
        <dbReference type="Pfam" id="PF02834"/>
    </source>
</evidence>
<proteinExistence type="inferred from homology"/>
<dbReference type="EC" id="3.1.4.58" evidence="2"/>
<sequence length="179" mass="20717">MPRMFLALDLTTEQKQTIAQMVDQLDYSTGLKVIVPENYHLTLFFFGMIDENTQTSLCQHIDRFIVESKPTSFNYKINHLGLFEKPKVAYLGLDSTPEALNLLASKMRNIAELLGFEEQHPEFTPHVSIFRKAKRDLLPKYQENTVYLELNALSFSLYLSESTPSGPRYTRMKTWSLND</sequence>
<name>A0ABQ6H7R6_9GAMM</name>
<dbReference type="InterPro" id="IPR009097">
    <property type="entry name" value="Cyclic_Pdiesterase"/>
</dbReference>
<feature type="active site" description="Proton donor" evidence="2">
    <location>
        <position position="40"/>
    </location>
</feature>
<protein>
    <recommendedName>
        <fullName evidence="2">RNA 2',3'-cyclic phosphodiesterase</fullName>
        <shortName evidence="2">RNA 2',3'-CPDase</shortName>
        <ecNumber evidence="2">3.1.4.58</ecNumber>
    </recommendedName>
</protein>
<keyword evidence="1 2" id="KW-0378">Hydrolase</keyword>
<comment type="function">
    <text evidence="2">Hydrolyzes RNA 2',3'-cyclic phosphodiester to an RNA 2'-phosphomonoester.</text>
</comment>
<dbReference type="NCBIfam" id="TIGR02258">
    <property type="entry name" value="2_5_ligase"/>
    <property type="match status" value="1"/>
</dbReference>
<dbReference type="RefSeq" id="WP_284295718.1">
    <property type="nucleotide sequence ID" value="NZ_BSSV01000001.1"/>
</dbReference>
<evidence type="ECO:0000313" key="5">
    <source>
        <dbReference type="Proteomes" id="UP001157134"/>
    </source>
</evidence>
<feature type="active site" description="Proton acceptor" evidence="2">
    <location>
        <position position="126"/>
    </location>
</feature>
<gene>
    <name evidence="4" type="primary">ligT</name>
    <name evidence="4" type="ORF">tloyanaT_04290</name>
</gene>
<feature type="domain" description="Phosphoesterase HXTX" evidence="3">
    <location>
        <begin position="10"/>
        <end position="90"/>
    </location>
</feature>
<reference evidence="4 5" key="1">
    <citation type="submission" date="2023-03" db="EMBL/GenBank/DDBJ databases">
        <title>Thalassotalea loyana LMG 22536T draft genome sequence.</title>
        <authorList>
            <person name="Sawabe T."/>
        </authorList>
    </citation>
    <scope>NUCLEOTIDE SEQUENCE [LARGE SCALE GENOMIC DNA]</scope>
    <source>
        <strain evidence="4 5">LMG 22536</strain>
    </source>
</reference>
<dbReference type="HAMAP" id="MF_01940">
    <property type="entry name" value="RNA_CPDase"/>
    <property type="match status" value="1"/>
</dbReference>
<evidence type="ECO:0000256" key="2">
    <source>
        <dbReference type="HAMAP-Rule" id="MF_01940"/>
    </source>
</evidence>
<dbReference type="InterPro" id="IPR004175">
    <property type="entry name" value="RNA_CPDase"/>
</dbReference>
<dbReference type="Gene3D" id="3.90.1140.10">
    <property type="entry name" value="Cyclic phosphodiesterase"/>
    <property type="match status" value="1"/>
</dbReference>
<evidence type="ECO:0000313" key="4">
    <source>
        <dbReference type="EMBL" id="GLX84177.1"/>
    </source>
</evidence>
<dbReference type="Pfam" id="PF02834">
    <property type="entry name" value="LigT_PEase"/>
    <property type="match status" value="1"/>
</dbReference>
<dbReference type="InterPro" id="IPR014051">
    <property type="entry name" value="Phosphoesterase_HXTX"/>
</dbReference>
<keyword evidence="5" id="KW-1185">Reference proteome</keyword>
<evidence type="ECO:0000256" key="1">
    <source>
        <dbReference type="ARBA" id="ARBA00022801"/>
    </source>
</evidence>
<feature type="short sequence motif" description="HXTX 1" evidence="2">
    <location>
        <begin position="40"/>
        <end position="43"/>
    </location>
</feature>
<dbReference type="Proteomes" id="UP001157134">
    <property type="component" value="Unassembled WGS sequence"/>
</dbReference>
<dbReference type="SUPFAM" id="SSF55144">
    <property type="entry name" value="LigT-like"/>
    <property type="match status" value="1"/>
</dbReference>
<comment type="caution">
    <text evidence="4">The sequence shown here is derived from an EMBL/GenBank/DDBJ whole genome shotgun (WGS) entry which is preliminary data.</text>
</comment>
<organism evidence="4 5">
    <name type="scientific">Thalassotalea loyana</name>
    <dbReference type="NCBI Taxonomy" id="280483"/>
    <lineage>
        <taxon>Bacteria</taxon>
        <taxon>Pseudomonadati</taxon>
        <taxon>Pseudomonadota</taxon>
        <taxon>Gammaproteobacteria</taxon>
        <taxon>Alteromonadales</taxon>
        <taxon>Colwelliaceae</taxon>
        <taxon>Thalassotalea</taxon>
    </lineage>
</organism>
<dbReference type="EMBL" id="BSSV01000001">
    <property type="protein sequence ID" value="GLX84177.1"/>
    <property type="molecule type" value="Genomic_DNA"/>
</dbReference>
<comment type="similarity">
    <text evidence="2">Belongs to the 2H phosphoesterase superfamily. ThpR family.</text>
</comment>